<dbReference type="AlphaFoldDB" id="A0A6V8KA10"/>
<evidence type="ECO:0000313" key="2">
    <source>
        <dbReference type="Proteomes" id="UP000482800"/>
    </source>
</evidence>
<dbReference type="Proteomes" id="UP000482800">
    <property type="component" value="Unassembled WGS sequence"/>
</dbReference>
<organism evidence="1 2">
    <name type="scientific">Phytohabitans houttuyneae</name>
    <dbReference type="NCBI Taxonomy" id="1076126"/>
    <lineage>
        <taxon>Bacteria</taxon>
        <taxon>Bacillati</taxon>
        <taxon>Actinomycetota</taxon>
        <taxon>Actinomycetes</taxon>
        <taxon>Micromonosporales</taxon>
        <taxon>Micromonosporaceae</taxon>
    </lineage>
</organism>
<dbReference type="EMBL" id="BLPF01000001">
    <property type="protein sequence ID" value="GFJ79208.1"/>
    <property type="molecule type" value="Genomic_DNA"/>
</dbReference>
<sequence>MLTRFDSHGWLGSVKHVANTIAETIEILYGINQETLTTDQQIALAQAYAAFAQAERLEMINQRLYSIHQILNGLAVRVTQP</sequence>
<accession>A0A6V8KA10</accession>
<reference evidence="1 2" key="1">
    <citation type="submission" date="2020-03" db="EMBL/GenBank/DDBJ databases">
        <title>Whole genome shotgun sequence of Phytohabitans houttuyneae NBRC 108639.</title>
        <authorList>
            <person name="Komaki H."/>
            <person name="Tamura T."/>
        </authorList>
    </citation>
    <scope>NUCLEOTIDE SEQUENCE [LARGE SCALE GENOMIC DNA]</scope>
    <source>
        <strain evidence="1 2">NBRC 108639</strain>
    </source>
</reference>
<evidence type="ECO:0000313" key="1">
    <source>
        <dbReference type="EMBL" id="GFJ79208.1"/>
    </source>
</evidence>
<gene>
    <name evidence="1" type="ORF">Phou_033880</name>
</gene>
<keyword evidence="2" id="KW-1185">Reference proteome</keyword>
<name>A0A6V8KA10_9ACTN</name>
<comment type="caution">
    <text evidence="1">The sequence shown here is derived from an EMBL/GenBank/DDBJ whole genome shotgun (WGS) entry which is preliminary data.</text>
</comment>
<proteinExistence type="predicted"/>
<reference evidence="1 2" key="2">
    <citation type="submission" date="2020-03" db="EMBL/GenBank/DDBJ databases">
        <authorList>
            <person name="Ichikawa N."/>
            <person name="Kimura A."/>
            <person name="Kitahashi Y."/>
            <person name="Uohara A."/>
        </authorList>
    </citation>
    <scope>NUCLEOTIDE SEQUENCE [LARGE SCALE GENOMIC DNA]</scope>
    <source>
        <strain evidence="1 2">NBRC 108639</strain>
    </source>
</reference>
<protein>
    <submittedName>
        <fullName evidence="1">Uncharacterized protein</fullName>
    </submittedName>
</protein>